<keyword evidence="4" id="KW-1185">Reference proteome</keyword>
<protein>
    <recommendedName>
        <fullName evidence="2">N-acetyltransferase domain-containing protein</fullName>
    </recommendedName>
</protein>
<organism evidence="3 4">
    <name type="scientific">Adiantum capillus-veneris</name>
    <name type="common">Maidenhair fern</name>
    <dbReference type="NCBI Taxonomy" id="13818"/>
    <lineage>
        <taxon>Eukaryota</taxon>
        <taxon>Viridiplantae</taxon>
        <taxon>Streptophyta</taxon>
        <taxon>Embryophyta</taxon>
        <taxon>Tracheophyta</taxon>
        <taxon>Polypodiopsida</taxon>
        <taxon>Polypodiidae</taxon>
        <taxon>Polypodiales</taxon>
        <taxon>Pteridineae</taxon>
        <taxon>Pteridaceae</taxon>
        <taxon>Vittarioideae</taxon>
        <taxon>Adiantum</taxon>
    </lineage>
</organism>
<comment type="caution">
    <text evidence="3">The sequence shown here is derived from an EMBL/GenBank/DDBJ whole genome shotgun (WGS) entry which is preliminary data.</text>
</comment>
<dbReference type="Gene3D" id="3.40.630.30">
    <property type="match status" value="1"/>
</dbReference>
<feature type="region of interest" description="Disordered" evidence="1">
    <location>
        <begin position="99"/>
        <end position="119"/>
    </location>
</feature>
<dbReference type="PANTHER" id="PTHR47370:SF10">
    <property type="entry name" value="N-ACETYLTRANSFERASE HLS1-RELATED"/>
    <property type="match status" value="1"/>
</dbReference>
<dbReference type="InterPro" id="IPR052810">
    <property type="entry name" value="Plant_NAT"/>
</dbReference>
<accession>A0A9D4ZRR4</accession>
<reference evidence="3" key="1">
    <citation type="submission" date="2021-01" db="EMBL/GenBank/DDBJ databases">
        <title>Adiantum capillus-veneris genome.</title>
        <authorList>
            <person name="Fang Y."/>
            <person name="Liao Q."/>
        </authorList>
    </citation>
    <scope>NUCLEOTIDE SEQUENCE</scope>
    <source>
        <strain evidence="3">H3</strain>
        <tissue evidence="3">Leaf</tissue>
    </source>
</reference>
<gene>
    <name evidence="3" type="ORF">GOP47_0002568</name>
</gene>
<sequence length="524" mass="57720">MDCGSSKISETTTKVEVRIRAYDETIDLRRADELEKQCEAGPGGGASLFTDLLGDPLCRVRQYPAFAMLVAETQPDMEIVGLVRAGVKEVICASEHASRVSHSSEGSPCKSEQSMTSDMGTPLDHDDHQAPLFVRIAYILGLRVAPKCRRLGIGAELVKKMEEWCKDRRAKFVYIATEKDNEASVGLFTKKLGYVEFRNPAILVQPVYVRGKKLSKKVQVVELSTEEACKLYSNLSLFGRSEFFPKDIESVVKSKLHKGTWLALRKHKNGDGRGGEARLQPNVSEGLGASLGCLISARGGGPKEASGDGGHERCVHRSHGVLDSSDVYNPAYYNKEEEISHRTGCESDERLNKLNNVGLNPRHPTISFPVLSSSSWAVLSMWKCNEIYQLEMKGASRCTRGVAAASRAVGRMLSWLVSIPTMPDVFKPFGLQLIYGLHAQGPGGPSLAHHLCWLAHNLAKEDKCTVVAAEVASNDPLRSFIPHWKCDEDMWCIKQLGTSDPTLGTMDWSKAPLTPSLFLDPRDF</sequence>
<evidence type="ECO:0000256" key="1">
    <source>
        <dbReference type="SAM" id="MobiDB-lite"/>
    </source>
</evidence>
<dbReference type="InterPro" id="IPR000182">
    <property type="entry name" value="GNAT_dom"/>
</dbReference>
<dbReference type="AlphaFoldDB" id="A0A9D4ZRR4"/>
<dbReference type="OrthoDB" id="1898352at2759"/>
<proteinExistence type="predicted"/>
<dbReference type="GO" id="GO:0016747">
    <property type="term" value="F:acyltransferase activity, transferring groups other than amino-acyl groups"/>
    <property type="evidence" value="ECO:0007669"/>
    <property type="project" value="InterPro"/>
</dbReference>
<dbReference type="SUPFAM" id="SSF55729">
    <property type="entry name" value="Acyl-CoA N-acyltransferases (Nat)"/>
    <property type="match status" value="1"/>
</dbReference>
<dbReference type="Proteomes" id="UP000886520">
    <property type="component" value="Chromosome 3"/>
</dbReference>
<feature type="compositionally biased region" description="Polar residues" evidence="1">
    <location>
        <begin position="100"/>
        <end position="119"/>
    </location>
</feature>
<dbReference type="CDD" id="cd04301">
    <property type="entry name" value="NAT_SF"/>
    <property type="match status" value="1"/>
</dbReference>
<dbReference type="PROSITE" id="PS51186">
    <property type="entry name" value="GNAT"/>
    <property type="match status" value="1"/>
</dbReference>
<feature type="domain" description="N-acetyltransferase" evidence="2">
    <location>
        <begin position="17"/>
        <end position="215"/>
    </location>
</feature>
<evidence type="ECO:0000259" key="2">
    <source>
        <dbReference type="PROSITE" id="PS51186"/>
    </source>
</evidence>
<dbReference type="Pfam" id="PF00583">
    <property type="entry name" value="Acetyltransf_1"/>
    <property type="match status" value="1"/>
</dbReference>
<evidence type="ECO:0000313" key="4">
    <source>
        <dbReference type="Proteomes" id="UP000886520"/>
    </source>
</evidence>
<dbReference type="PANTHER" id="PTHR47370">
    <property type="entry name" value="ACYL-COA N-ACYLTRANSFERASES (NAT) SUPERFAMILY PROTEIN"/>
    <property type="match status" value="1"/>
</dbReference>
<dbReference type="EMBL" id="JABFUD020000002">
    <property type="protein sequence ID" value="KAI5082825.1"/>
    <property type="molecule type" value="Genomic_DNA"/>
</dbReference>
<name>A0A9D4ZRR4_ADICA</name>
<evidence type="ECO:0000313" key="3">
    <source>
        <dbReference type="EMBL" id="KAI5082825.1"/>
    </source>
</evidence>
<dbReference type="InterPro" id="IPR016181">
    <property type="entry name" value="Acyl_CoA_acyltransferase"/>
</dbReference>